<name>A0AAE3HD78_9FIRM</name>
<dbReference type="GO" id="GO:0005886">
    <property type="term" value="C:plasma membrane"/>
    <property type="evidence" value="ECO:0007669"/>
    <property type="project" value="UniProtKB-SubCell"/>
</dbReference>
<evidence type="ECO:0000313" key="8">
    <source>
        <dbReference type="Proteomes" id="UP001205748"/>
    </source>
</evidence>
<dbReference type="PANTHER" id="PTHR33931:SF2">
    <property type="entry name" value="HOLIN-LIKE PROTEIN CIDA"/>
    <property type="match status" value="1"/>
</dbReference>
<feature type="transmembrane region" description="Helical" evidence="6">
    <location>
        <begin position="85"/>
        <end position="109"/>
    </location>
</feature>
<dbReference type="RefSeq" id="WP_257529786.1">
    <property type="nucleotide sequence ID" value="NZ_JANKAS010000003.1"/>
</dbReference>
<keyword evidence="4 6" id="KW-1133">Transmembrane helix</keyword>
<keyword evidence="2" id="KW-1003">Cell membrane</keyword>
<dbReference type="EMBL" id="JANKAS010000003">
    <property type="protein sequence ID" value="MCR1898315.1"/>
    <property type="molecule type" value="Genomic_DNA"/>
</dbReference>
<keyword evidence="8" id="KW-1185">Reference proteome</keyword>
<dbReference type="AlphaFoldDB" id="A0AAE3HD78"/>
<feature type="transmembrane region" description="Helical" evidence="6">
    <location>
        <begin position="30"/>
        <end position="49"/>
    </location>
</feature>
<dbReference type="InterPro" id="IPR005538">
    <property type="entry name" value="LrgA/CidA"/>
</dbReference>
<feature type="transmembrane region" description="Helical" evidence="6">
    <location>
        <begin position="7"/>
        <end position="24"/>
    </location>
</feature>
<organism evidence="7 8">
    <name type="scientific">Irregularibacter muris</name>
    <dbReference type="NCBI Taxonomy" id="1796619"/>
    <lineage>
        <taxon>Bacteria</taxon>
        <taxon>Bacillati</taxon>
        <taxon>Bacillota</taxon>
        <taxon>Clostridia</taxon>
        <taxon>Eubacteriales</taxon>
        <taxon>Eubacteriaceae</taxon>
        <taxon>Irregularibacter</taxon>
    </lineage>
</organism>
<reference evidence="7" key="1">
    <citation type="submission" date="2022-07" db="EMBL/GenBank/DDBJ databases">
        <title>Enhanced cultured diversity of the mouse gut microbiota enables custom-made synthetic communities.</title>
        <authorList>
            <person name="Afrizal A."/>
        </authorList>
    </citation>
    <scope>NUCLEOTIDE SEQUENCE</scope>
    <source>
        <strain evidence="7">DSM 28593</strain>
    </source>
</reference>
<dbReference type="Proteomes" id="UP001205748">
    <property type="component" value="Unassembled WGS sequence"/>
</dbReference>
<evidence type="ECO:0000313" key="7">
    <source>
        <dbReference type="EMBL" id="MCR1898315.1"/>
    </source>
</evidence>
<gene>
    <name evidence="7" type="ORF">NSA47_04840</name>
</gene>
<evidence type="ECO:0000256" key="5">
    <source>
        <dbReference type="ARBA" id="ARBA00023136"/>
    </source>
</evidence>
<feature type="transmembrane region" description="Helical" evidence="6">
    <location>
        <begin position="61"/>
        <end position="79"/>
    </location>
</feature>
<dbReference type="Pfam" id="PF03788">
    <property type="entry name" value="LrgA"/>
    <property type="match status" value="1"/>
</dbReference>
<evidence type="ECO:0000256" key="2">
    <source>
        <dbReference type="ARBA" id="ARBA00022475"/>
    </source>
</evidence>
<comment type="subcellular location">
    <subcellularLocation>
        <location evidence="1">Cell membrane</location>
        <topology evidence="1">Multi-pass membrane protein</topology>
    </subcellularLocation>
</comment>
<keyword evidence="5 6" id="KW-0472">Membrane</keyword>
<dbReference type="PANTHER" id="PTHR33931">
    <property type="entry name" value="HOLIN-LIKE PROTEIN CIDA-RELATED"/>
    <property type="match status" value="1"/>
</dbReference>
<proteinExistence type="predicted"/>
<keyword evidence="3 6" id="KW-0812">Transmembrane</keyword>
<protein>
    <submittedName>
        <fullName evidence="7">CidA/LrgA family protein</fullName>
    </submittedName>
</protein>
<evidence type="ECO:0000256" key="6">
    <source>
        <dbReference type="SAM" id="Phobius"/>
    </source>
</evidence>
<sequence>MIKQFSIIVSVLVLSYIIEIGFGLPIPASIIGMLLLLILLFTKVIPLEAVENISGFLQKEITLFILPLAIGIMDMVHLFDGKFFLTLLIIILSTTLSIFATALIMKLILGKKRTSKEANSL</sequence>
<accession>A0AAE3HD78</accession>
<evidence type="ECO:0000256" key="4">
    <source>
        <dbReference type="ARBA" id="ARBA00022989"/>
    </source>
</evidence>
<evidence type="ECO:0000256" key="1">
    <source>
        <dbReference type="ARBA" id="ARBA00004651"/>
    </source>
</evidence>
<comment type="caution">
    <text evidence="7">The sequence shown here is derived from an EMBL/GenBank/DDBJ whole genome shotgun (WGS) entry which is preliminary data.</text>
</comment>
<evidence type="ECO:0000256" key="3">
    <source>
        <dbReference type="ARBA" id="ARBA00022692"/>
    </source>
</evidence>